<dbReference type="EMBL" id="FNVK01000025">
    <property type="protein sequence ID" value="SEG05126.1"/>
    <property type="molecule type" value="Genomic_DNA"/>
</dbReference>
<evidence type="ECO:0000313" key="4">
    <source>
        <dbReference type="Proteomes" id="UP000236751"/>
    </source>
</evidence>
<evidence type="ECO:0000313" key="1">
    <source>
        <dbReference type="EMBL" id="ABB74915.1"/>
    </source>
</evidence>
<dbReference type="KEGG" id="nmu:Nmul_A1614"/>
<keyword evidence="3" id="KW-1185">Reference proteome</keyword>
<name>Q2Y8K6_NITMU</name>
<dbReference type="HOGENOM" id="CLU_155200_0_0_4"/>
<gene>
    <name evidence="1" type="ordered locus">Nmul_A1614</name>
    <name evidence="2" type="ORF">SAMN05216403_12528</name>
</gene>
<reference evidence="1" key="2">
    <citation type="submission" date="2005-08" db="EMBL/GenBank/DDBJ databases">
        <title>Complete sequence of Chromosome 1 of Nitrosospira multiformis ATCC 25196.</title>
        <authorList>
            <consortium name="US DOE Joint Genome Institute"/>
            <person name="Copeland A."/>
            <person name="Lucas S."/>
            <person name="Lapidus A."/>
            <person name="Barry K."/>
            <person name="Detter J.C."/>
            <person name="Glavina T."/>
            <person name="Hammon N."/>
            <person name="Israni S."/>
            <person name="Pitluck S."/>
            <person name="Chain P."/>
            <person name="Malfatti S."/>
            <person name="Shin M."/>
            <person name="Vergez L."/>
            <person name="Schmutz J."/>
            <person name="Larimer F."/>
            <person name="Land M."/>
            <person name="Hauser L."/>
            <person name="Kyrpides N."/>
            <person name="Lykidis A."/>
            <person name="Richardson P."/>
        </authorList>
    </citation>
    <scope>NUCLEOTIDE SEQUENCE</scope>
    <source>
        <strain evidence="1">ATCC 25196</strain>
    </source>
</reference>
<dbReference type="Proteomes" id="UP000002718">
    <property type="component" value="Chromosome"/>
</dbReference>
<dbReference type="eggNOG" id="ENOG50315SQ">
    <property type="taxonomic scope" value="Bacteria"/>
</dbReference>
<proteinExistence type="predicted"/>
<evidence type="ECO:0000313" key="2">
    <source>
        <dbReference type="EMBL" id="SEG05126.1"/>
    </source>
</evidence>
<sequence>MRSLTPDIHTGLSCNMKPVILALLLFSGATDLVHAQAVPGVPGKSDIKPDPRVAELEMALNHLSQEQQTVYQQFQMIQELRRNEIQDSQPLTVQGYLTMGGVKDAPPTNYDDNIRLQRERTERIQQYTRDLNQFYARYSELGNQKRALLDQLTELVQQAQADR</sequence>
<reference evidence="3" key="1">
    <citation type="submission" date="2005-08" db="EMBL/GenBank/DDBJ databases">
        <title>Complete sequence of chromosome 1 of Nitrosospira multiformis ATCC 25196.</title>
        <authorList>
            <person name="Copeland A."/>
            <person name="Lucas S."/>
            <person name="Lapidus A."/>
            <person name="Barry K."/>
            <person name="Detter J.C."/>
            <person name="Glavina T."/>
            <person name="Hammon N."/>
            <person name="Israni S."/>
            <person name="Pitluck S."/>
            <person name="Chain P."/>
            <person name="Malfatti S."/>
            <person name="Shin M."/>
            <person name="Vergez L."/>
            <person name="Schmutz J."/>
            <person name="Larimer F."/>
            <person name="Land M."/>
            <person name="Hauser L."/>
            <person name="Kyrpides N."/>
            <person name="Lykidis A."/>
            <person name="Richardson P."/>
        </authorList>
    </citation>
    <scope>NUCLEOTIDE SEQUENCE [LARGE SCALE GENOMIC DNA]</scope>
    <source>
        <strain evidence="3">ATCC 25196 / NCIMB 11849 / C 71</strain>
    </source>
</reference>
<protein>
    <submittedName>
        <fullName evidence="1">Uncharacterized protein</fullName>
    </submittedName>
</protein>
<reference evidence="1 3" key="3">
    <citation type="journal article" date="2008" name="Appl. Environ. Microbiol.">
        <title>Complete genome sequence of Nitrosospira multiformis, an ammonia-oxidizing bacterium from the soil environment.</title>
        <authorList>
            <person name="Norton J.M."/>
            <person name="Klotz M.G."/>
            <person name="Stein L.Y."/>
            <person name="Arp D.J."/>
            <person name="Bottomley P.J."/>
            <person name="Chain P.S."/>
            <person name="Hauser L.J."/>
            <person name="Land M.L."/>
            <person name="Larimer F.W."/>
            <person name="Shin M.W."/>
            <person name="Starkenburg S.R."/>
        </authorList>
    </citation>
    <scope>NUCLEOTIDE SEQUENCE [LARGE SCALE GENOMIC DNA]</scope>
    <source>
        <strain evidence="1">ATCC 25196</strain>
        <strain evidence="3">ATCC 25196 / NCIMB 11849 / C 71</strain>
    </source>
</reference>
<reference evidence="2 4" key="4">
    <citation type="submission" date="2016-10" db="EMBL/GenBank/DDBJ databases">
        <authorList>
            <person name="de Groot N.N."/>
        </authorList>
    </citation>
    <scope>NUCLEOTIDE SEQUENCE [LARGE SCALE GENOMIC DNA]</scope>
    <source>
        <strain evidence="2 4">Nl13</strain>
    </source>
</reference>
<accession>Q2Y8K6</accession>
<dbReference type="EMBL" id="CP000103">
    <property type="protein sequence ID" value="ABB74915.1"/>
    <property type="molecule type" value="Genomic_DNA"/>
</dbReference>
<dbReference type="AlphaFoldDB" id="Q2Y8K6"/>
<organism evidence="1 3">
    <name type="scientific">Nitrosospira multiformis (strain ATCC 25196 / NCIMB 11849 / C 71)</name>
    <dbReference type="NCBI Taxonomy" id="323848"/>
    <lineage>
        <taxon>Bacteria</taxon>
        <taxon>Pseudomonadati</taxon>
        <taxon>Pseudomonadota</taxon>
        <taxon>Betaproteobacteria</taxon>
        <taxon>Nitrosomonadales</taxon>
        <taxon>Nitrosomonadaceae</taxon>
        <taxon>Nitrosospira</taxon>
    </lineage>
</organism>
<evidence type="ECO:0000313" key="3">
    <source>
        <dbReference type="Proteomes" id="UP000002718"/>
    </source>
</evidence>
<dbReference type="Proteomes" id="UP000236751">
    <property type="component" value="Unassembled WGS sequence"/>
</dbReference>